<name>A0A9W7AFU2_9STRA</name>
<dbReference type="SUPFAM" id="SSF89028">
    <property type="entry name" value="Cobalamin adenosyltransferase-like"/>
    <property type="match status" value="1"/>
</dbReference>
<evidence type="ECO:0000256" key="4">
    <source>
        <dbReference type="RuleBase" id="RU366026"/>
    </source>
</evidence>
<dbReference type="OrthoDB" id="549173at2759"/>
<evidence type="ECO:0000256" key="3">
    <source>
        <dbReference type="ARBA" id="ARBA00022840"/>
    </source>
</evidence>
<dbReference type="EMBL" id="BRXW01000634">
    <property type="protein sequence ID" value="GMH71114.1"/>
    <property type="molecule type" value="Genomic_DNA"/>
</dbReference>
<evidence type="ECO:0000313" key="8">
    <source>
        <dbReference type="Proteomes" id="UP001165122"/>
    </source>
</evidence>
<feature type="domain" description="Cobalamin adenosyltransferase-like" evidence="6">
    <location>
        <begin position="205"/>
        <end position="385"/>
    </location>
</feature>
<keyword evidence="8" id="KW-1185">Reference proteome</keyword>
<dbReference type="Pfam" id="PF17653">
    <property type="entry name" value="DUF5522"/>
    <property type="match status" value="1"/>
</dbReference>
<dbReference type="InterPro" id="IPR040807">
    <property type="entry name" value="DUF5522"/>
</dbReference>
<proteinExistence type="inferred from homology"/>
<protein>
    <recommendedName>
        <fullName evidence="6">Cobalamin adenosyltransferase-like domain-containing protein</fullName>
    </recommendedName>
</protein>
<comment type="similarity">
    <text evidence="4">Belongs to the Cob(I)alamin adenosyltransferase family.</text>
</comment>
<dbReference type="PANTHER" id="PTHR12213">
    <property type="entry name" value="CORRINOID ADENOSYLTRANSFERASE"/>
    <property type="match status" value="1"/>
</dbReference>
<dbReference type="InterPro" id="IPR016030">
    <property type="entry name" value="CblAdoTrfase-like"/>
</dbReference>
<evidence type="ECO:0000259" key="6">
    <source>
        <dbReference type="Pfam" id="PF01923"/>
    </source>
</evidence>
<keyword evidence="1 4" id="KW-0808">Transferase</keyword>
<dbReference type="InterPro" id="IPR036451">
    <property type="entry name" value="CblAdoTrfase-like_sf"/>
</dbReference>
<keyword evidence="3 4" id="KW-0067">ATP-binding</keyword>
<keyword evidence="2 4" id="KW-0547">Nucleotide-binding</keyword>
<evidence type="ECO:0000256" key="5">
    <source>
        <dbReference type="SAM" id="MobiDB-lite"/>
    </source>
</evidence>
<reference evidence="8" key="1">
    <citation type="journal article" date="2023" name="Commun. Biol.">
        <title>Genome analysis of Parmales, the sister group of diatoms, reveals the evolutionary specialization of diatoms from phago-mixotrophs to photoautotrophs.</title>
        <authorList>
            <person name="Ban H."/>
            <person name="Sato S."/>
            <person name="Yoshikawa S."/>
            <person name="Yamada K."/>
            <person name="Nakamura Y."/>
            <person name="Ichinomiya M."/>
            <person name="Sato N."/>
            <person name="Blanc-Mathieu R."/>
            <person name="Endo H."/>
            <person name="Kuwata A."/>
            <person name="Ogata H."/>
        </authorList>
    </citation>
    <scope>NUCLEOTIDE SEQUENCE [LARGE SCALE GENOMIC DNA]</scope>
    <source>
        <strain evidence="8">NIES 3700</strain>
    </source>
</reference>
<dbReference type="GO" id="GO:0005524">
    <property type="term" value="F:ATP binding"/>
    <property type="evidence" value="ECO:0007669"/>
    <property type="project" value="UniProtKB-UniRule"/>
</dbReference>
<dbReference type="PANTHER" id="PTHR12213:SF0">
    <property type="entry name" value="CORRINOID ADENOSYLTRANSFERASE MMAB"/>
    <property type="match status" value="1"/>
</dbReference>
<sequence length="417" mass="45247">MSLSPSPSDATTSSPPVPTNPLSDIEELDLGCAKSSARFYIDPASGYRVIPTHVHSKRGMCCGNRCRHCPFGWSNVPGLSDQKVEERLAVWRARVGGKEGEAPLAEKKKKIKRVHPPAVNCDLNTSVPITSVNCDLNTSVPIYSPNCDLNTSVPISSHNCDLDSQSIAEIKLANVPYTRGGDFGFTSITGLPGSGNQVRASSSGGPLRVSKGSDVVECLGATDEICSAVGVVYSHVEELIELDLEDNVLLKARKAELEDIIERLFDIGAILASGIDFGEVEGEKKKKSTASVDALRLPENTVSELEKNIDNMTLQLPELTNFILPIGGGLAASQCHLARSICRRAERDYVRYRAGVVGEGGSKEKDQVGKFLNRLSDYLFQLARQIMEERNRIYGSGEGELKFKKREDLGGRRGKAK</sequence>
<evidence type="ECO:0000256" key="2">
    <source>
        <dbReference type="ARBA" id="ARBA00022741"/>
    </source>
</evidence>
<evidence type="ECO:0000313" key="7">
    <source>
        <dbReference type="EMBL" id="GMH71114.1"/>
    </source>
</evidence>
<dbReference type="AlphaFoldDB" id="A0A9W7AFU2"/>
<comment type="caution">
    <text evidence="7">The sequence shown here is derived from an EMBL/GenBank/DDBJ whole genome shotgun (WGS) entry which is preliminary data.</text>
</comment>
<dbReference type="InterPro" id="IPR029499">
    <property type="entry name" value="PduO-typ"/>
</dbReference>
<evidence type="ECO:0000256" key="1">
    <source>
        <dbReference type="ARBA" id="ARBA00022679"/>
    </source>
</evidence>
<gene>
    <name evidence="7" type="ORF">TrLO_g13265</name>
</gene>
<dbReference type="GO" id="GO:0008817">
    <property type="term" value="F:corrinoid adenosyltransferase activity"/>
    <property type="evidence" value="ECO:0007669"/>
    <property type="project" value="TreeGrafter"/>
</dbReference>
<organism evidence="7 8">
    <name type="scientific">Triparma laevis f. longispina</name>
    <dbReference type="NCBI Taxonomy" id="1714387"/>
    <lineage>
        <taxon>Eukaryota</taxon>
        <taxon>Sar</taxon>
        <taxon>Stramenopiles</taxon>
        <taxon>Ochrophyta</taxon>
        <taxon>Bolidophyceae</taxon>
        <taxon>Parmales</taxon>
        <taxon>Triparmaceae</taxon>
        <taxon>Triparma</taxon>
    </lineage>
</organism>
<feature type="compositionally biased region" description="Low complexity" evidence="5">
    <location>
        <begin position="1"/>
        <end position="14"/>
    </location>
</feature>
<dbReference type="Pfam" id="PF01923">
    <property type="entry name" value="Cob_adeno_trans"/>
    <property type="match status" value="1"/>
</dbReference>
<accession>A0A9W7AFU2</accession>
<dbReference type="Gene3D" id="1.20.1200.10">
    <property type="entry name" value="Cobalamin adenosyltransferase-like"/>
    <property type="match status" value="1"/>
</dbReference>
<feature type="region of interest" description="Disordered" evidence="5">
    <location>
        <begin position="1"/>
        <end position="24"/>
    </location>
</feature>
<dbReference type="Proteomes" id="UP001165122">
    <property type="component" value="Unassembled WGS sequence"/>
</dbReference>